<reference evidence="3" key="1">
    <citation type="submission" date="2023-07" db="EMBL/GenBank/DDBJ databases">
        <title>30 novel species of actinomycetes from the DSMZ collection.</title>
        <authorList>
            <person name="Nouioui I."/>
        </authorList>
    </citation>
    <scope>NUCLEOTIDE SEQUENCE [LARGE SCALE GENOMIC DNA]</scope>
    <source>
        <strain evidence="3">DSM 41699</strain>
    </source>
</reference>
<protein>
    <submittedName>
        <fullName evidence="2">Uncharacterized protein</fullName>
    </submittedName>
</protein>
<evidence type="ECO:0000313" key="3">
    <source>
        <dbReference type="Proteomes" id="UP001183809"/>
    </source>
</evidence>
<feature type="chain" id="PRO_5047494266" evidence="1">
    <location>
        <begin position="34"/>
        <end position="100"/>
    </location>
</feature>
<keyword evidence="1" id="KW-0732">Signal</keyword>
<evidence type="ECO:0000313" key="2">
    <source>
        <dbReference type="EMBL" id="MDT0466927.1"/>
    </source>
</evidence>
<gene>
    <name evidence="2" type="ORF">RM764_28645</name>
</gene>
<name>A0ABU2U131_9ACTN</name>
<sequence length="100" mass="10593">MERIVLAAVTAALAVALAVGLFGAVTPLTAAHAADCIPGAPVTKPGEPRKCLWDGGSVGSGYPHEEDCQAAADRYNDQDPDHDHECEDVLGNSRYWVVQY</sequence>
<comment type="caution">
    <text evidence="2">The sequence shown here is derived from an EMBL/GenBank/DDBJ whole genome shotgun (WGS) entry which is preliminary data.</text>
</comment>
<keyword evidence="3" id="KW-1185">Reference proteome</keyword>
<proteinExistence type="predicted"/>
<dbReference type="Proteomes" id="UP001183809">
    <property type="component" value="Unassembled WGS sequence"/>
</dbReference>
<dbReference type="EMBL" id="JAVREY010000045">
    <property type="protein sequence ID" value="MDT0466927.1"/>
    <property type="molecule type" value="Genomic_DNA"/>
</dbReference>
<evidence type="ECO:0000256" key="1">
    <source>
        <dbReference type="SAM" id="SignalP"/>
    </source>
</evidence>
<accession>A0ABU2U131</accession>
<dbReference type="RefSeq" id="WP_311698390.1">
    <property type="nucleotide sequence ID" value="NZ_JAVREY010000045.1"/>
</dbReference>
<feature type="signal peptide" evidence="1">
    <location>
        <begin position="1"/>
        <end position="33"/>
    </location>
</feature>
<organism evidence="2 3">
    <name type="scientific">Streptomyces gibsoniae</name>
    <dbReference type="NCBI Taxonomy" id="3075529"/>
    <lineage>
        <taxon>Bacteria</taxon>
        <taxon>Bacillati</taxon>
        <taxon>Actinomycetota</taxon>
        <taxon>Actinomycetes</taxon>
        <taxon>Kitasatosporales</taxon>
        <taxon>Streptomycetaceae</taxon>
        <taxon>Streptomyces</taxon>
    </lineage>
</organism>